<name>A0ABR6NZI6_9DEIO</name>
<reference evidence="3 4" key="1">
    <citation type="submission" date="2020-08" db="EMBL/GenBank/DDBJ databases">
        <title>Genomic Encyclopedia of Type Strains, Phase IV (KMG-IV): sequencing the most valuable type-strain genomes for metagenomic binning, comparative biology and taxonomic classification.</title>
        <authorList>
            <person name="Goeker M."/>
        </authorList>
    </citation>
    <scope>NUCLEOTIDE SEQUENCE [LARGE SCALE GENOMIC DNA]</scope>
    <source>
        <strain evidence="3 4">DSM 12027</strain>
    </source>
</reference>
<dbReference type="Gene3D" id="3.90.550.10">
    <property type="entry name" value="Spore Coat Polysaccharide Biosynthesis Protein SpsA, Chain A"/>
    <property type="match status" value="1"/>
</dbReference>
<dbReference type="EMBL" id="JACHEW010000028">
    <property type="protein sequence ID" value="MBB6018341.1"/>
    <property type="molecule type" value="Genomic_DNA"/>
</dbReference>
<feature type="domain" description="Glycosyltransferase 2-like" evidence="2">
    <location>
        <begin position="46"/>
        <end position="177"/>
    </location>
</feature>
<dbReference type="Pfam" id="PF00535">
    <property type="entry name" value="Glycos_transf_2"/>
    <property type="match status" value="1"/>
</dbReference>
<evidence type="ECO:0000259" key="2">
    <source>
        <dbReference type="Pfam" id="PF00535"/>
    </source>
</evidence>
<dbReference type="Proteomes" id="UP000629870">
    <property type="component" value="Unassembled WGS sequence"/>
</dbReference>
<organism evidence="3 4">
    <name type="scientific">Deinococcus radiopugnans ATCC 19172</name>
    <dbReference type="NCBI Taxonomy" id="585398"/>
    <lineage>
        <taxon>Bacteria</taxon>
        <taxon>Thermotogati</taxon>
        <taxon>Deinococcota</taxon>
        <taxon>Deinococci</taxon>
        <taxon>Deinococcales</taxon>
        <taxon>Deinococcaceae</taxon>
        <taxon>Deinococcus</taxon>
    </lineage>
</organism>
<proteinExistence type="predicted"/>
<dbReference type="RefSeq" id="WP_249039196.1">
    <property type="nucleotide sequence ID" value="NZ_JACHEW010000028.1"/>
</dbReference>
<comment type="caution">
    <text evidence="3">The sequence shown here is derived from an EMBL/GenBank/DDBJ whole genome shotgun (WGS) entry which is preliminary data.</text>
</comment>
<evidence type="ECO:0000313" key="4">
    <source>
        <dbReference type="Proteomes" id="UP000629870"/>
    </source>
</evidence>
<keyword evidence="4" id="KW-1185">Reference proteome</keyword>
<accession>A0ABR6NZI6</accession>
<sequence length="384" mass="41345">MKPAARAYHTFAFAWLAGKAAVLLINAVHFPRLRPQPLPADRPRVSILIPARDEAANLPHTLPGVLAQGANEVIVLDDGSRDNTAQIACQLGARVVRGQPLPPGWFGKPWACQQLSVLASGDLLIFTDADVAWHAGALGAVLHELEASGADLLSVQPRQSNRTIGERLLTPLVDAAVLSYFPYPVITLPQAAATIANGQVMAFRRGALERAGGYALVRRDLLEDTQLARRLKARGGRVASALGRDAIGVRMYRSYPDSVRGFSKNVLPIHLHSRPLLLLSAAAHLAVYTLPWLVNVPGARALRVLGLLERTAVAVIAGRRTPADLLEGLLGPATPLLALPVYLRAARRRVVWKGREYPQGEAKDERGPALSIRRASASGPKLKE</sequence>
<dbReference type="PANTHER" id="PTHR43646">
    <property type="entry name" value="GLYCOSYLTRANSFERASE"/>
    <property type="match status" value="1"/>
</dbReference>
<feature type="compositionally biased region" description="Basic and acidic residues" evidence="1">
    <location>
        <begin position="358"/>
        <end position="367"/>
    </location>
</feature>
<evidence type="ECO:0000256" key="1">
    <source>
        <dbReference type="SAM" id="MobiDB-lite"/>
    </source>
</evidence>
<gene>
    <name evidence="3" type="ORF">HNQ04_003619</name>
</gene>
<dbReference type="PANTHER" id="PTHR43646:SF3">
    <property type="entry name" value="SLR1566 PROTEIN"/>
    <property type="match status" value="1"/>
</dbReference>
<dbReference type="SUPFAM" id="SSF53448">
    <property type="entry name" value="Nucleotide-diphospho-sugar transferases"/>
    <property type="match status" value="1"/>
</dbReference>
<dbReference type="InterPro" id="IPR029044">
    <property type="entry name" value="Nucleotide-diphossugar_trans"/>
</dbReference>
<protein>
    <recommendedName>
        <fullName evidence="2">Glycosyltransferase 2-like domain-containing protein</fullName>
    </recommendedName>
</protein>
<dbReference type="InterPro" id="IPR001173">
    <property type="entry name" value="Glyco_trans_2-like"/>
</dbReference>
<evidence type="ECO:0000313" key="3">
    <source>
        <dbReference type="EMBL" id="MBB6018341.1"/>
    </source>
</evidence>
<feature type="region of interest" description="Disordered" evidence="1">
    <location>
        <begin position="358"/>
        <end position="384"/>
    </location>
</feature>